<proteinExistence type="predicted"/>
<accession>A0A0F8UDQ0</accession>
<feature type="transmembrane region" description="Helical" evidence="2">
    <location>
        <begin position="89"/>
        <end position="106"/>
    </location>
</feature>
<evidence type="ECO:0000256" key="2">
    <source>
        <dbReference type="SAM" id="Phobius"/>
    </source>
</evidence>
<feature type="transmembrane region" description="Helical" evidence="2">
    <location>
        <begin position="21"/>
        <end position="42"/>
    </location>
</feature>
<dbReference type="Pfam" id="PF24535">
    <property type="entry name" value="DUF7598"/>
    <property type="match status" value="1"/>
</dbReference>
<feature type="transmembrane region" description="Helical" evidence="2">
    <location>
        <begin position="48"/>
        <end position="68"/>
    </location>
</feature>
<organism evidence="4 5">
    <name type="scientific">Aspergillus rambellii</name>
    <dbReference type="NCBI Taxonomy" id="308745"/>
    <lineage>
        <taxon>Eukaryota</taxon>
        <taxon>Fungi</taxon>
        <taxon>Dikarya</taxon>
        <taxon>Ascomycota</taxon>
        <taxon>Pezizomycotina</taxon>
        <taxon>Eurotiomycetes</taxon>
        <taxon>Eurotiomycetidae</taxon>
        <taxon>Eurotiales</taxon>
        <taxon>Aspergillaceae</taxon>
        <taxon>Aspergillus</taxon>
        <taxon>Aspergillus subgen. Nidulantes</taxon>
    </lineage>
</organism>
<dbReference type="OrthoDB" id="5327148at2759"/>
<evidence type="ECO:0000313" key="5">
    <source>
        <dbReference type="Proteomes" id="UP000034291"/>
    </source>
</evidence>
<keyword evidence="5" id="KW-1185">Reference proteome</keyword>
<dbReference type="InterPro" id="IPR056019">
    <property type="entry name" value="DUF7598"/>
</dbReference>
<feature type="domain" description="DUF7598" evidence="3">
    <location>
        <begin position="13"/>
        <end position="146"/>
    </location>
</feature>
<dbReference type="AlphaFoldDB" id="A0A0F8UDQ0"/>
<keyword evidence="2" id="KW-1133">Transmembrane helix</keyword>
<keyword evidence="2" id="KW-0812">Transmembrane</keyword>
<evidence type="ECO:0000313" key="4">
    <source>
        <dbReference type="EMBL" id="KKK17879.1"/>
    </source>
</evidence>
<name>A0A0F8UDQ0_9EURO</name>
<sequence>MMASLKESLAGPGYVILNAIRVLNIIVFLDMIAAHVVMLVKIDLLTSFFFFQAITHAVAIGVSLFLLVSELPFFRAFFDRHWPSLGQDSGFLSLAFTMLILGVGALGDLNTPATSQESLGLTFWRIIISAGILALVVSAINVGANFAFADRDIGVSARHVRVYGAVAPQKVASRSCSQRSFQLSSKRDEILPTYSPSGPMRRASTATMPRIPLKISGPLNPVNLNNDAASSKYSRDSSGLAIPNLAHHPAMQSGRI</sequence>
<dbReference type="Proteomes" id="UP000034291">
    <property type="component" value="Unassembled WGS sequence"/>
</dbReference>
<protein>
    <recommendedName>
        <fullName evidence="3">DUF7598 domain-containing protein</fullName>
    </recommendedName>
</protein>
<feature type="region of interest" description="Disordered" evidence="1">
    <location>
        <begin position="226"/>
        <end position="256"/>
    </location>
</feature>
<evidence type="ECO:0000259" key="3">
    <source>
        <dbReference type="Pfam" id="PF24535"/>
    </source>
</evidence>
<keyword evidence="2" id="KW-0472">Membrane</keyword>
<feature type="transmembrane region" description="Helical" evidence="2">
    <location>
        <begin position="126"/>
        <end position="148"/>
    </location>
</feature>
<comment type="caution">
    <text evidence="4">The sequence shown here is derived from an EMBL/GenBank/DDBJ whole genome shotgun (WGS) entry which is preliminary data.</text>
</comment>
<reference evidence="4 5" key="1">
    <citation type="submission" date="2015-02" db="EMBL/GenBank/DDBJ databases">
        <title>Draft Genome Sequences of Two Closely-Related Aflatoxigenic Aspergillus Species Obtained from the Cote d'Ivoire.</title>
        <authorList>
            <person name="Moore G.G."/>
            <person name="Beltz S.B."/>
            <person name="Mack B.M."/>
        </authorList>
    </citation>
    <scope>NUCLEOTIDE SEQUENCE [LARGE SCALE GENOMIC DNA]</scope>
    <source>
        <strain evidence="4 5">SRRC1468</strain>
    </source>
</reference>
<dbReference type="EMBL" id="JZBS01002635">
    <property type="protein sequence ID" value="KKK17879.1"/>
    <property type="molecule type" value="Genomic_DNA"/>
</dbReference>
<evidence type="ECO:0000256" key="1">
    <source>
        <dbReference type="SAM" id="MobiDB-lite"/>
    </source>
</evidence>
<gene>
    <name evidence="4" type="ORF">ARAM_005148</name>
</gene>
<dbReference type="STRING" id="308745.A0A0F8UDQ0"/>